<reference evidence="2 3" key="1">
    <citation type="journal article" date="2019" name="ACS Chem. Biol.">
        <title>Identification and Mobilization of a Cryptic Antibiotic Biosynthesis Gene Locus from a Human-Pathogenic Nocardia Isolate.</title>
        <authorList>
            <person name="Herisse M."/>
            <person name="Ishida K."/>
            <person name="Porter J.L."/>
            <person name="Howden B."/>
            <person name="Hertweck C."/>
            <person name="Stinear T.P."/>
            <person name="Pidot S.J."/>
        </authorList>
    </citation>
    <scope>NUCLEOTIDE SEQUENCE [LARGE SCALE GENOMIC DNA]</scope>
    <source>
        <strain evidence="2 3">AUSMDU00024985</strain>
    </source>
</reference>
<protein>
    <recommendedName>
        <fullName evidence="1">N-acetyltransferase domain-containing protein</fullName>
    </recommendedName>
</protein>
<name>A0A6G9XST0_NOCBR</name>
<dbReference type="PROSITE" id="PS51186">
    <property type="entry name" value="GNAT"/>
    <property type="match status" value="1"/>
</dbReference>
<gene>
    <name evidence="2" type="ORF">F5X71_18040</name>
</gene>
<dbReference type="InterPro" id="IPR000182">
    <property type="entry name" value="GNAT_dom"/>
</dbReference>
<dbReference type="InterPro" id="IPR016181">
    <property type="entry name" value="Acyl_CoA_acyltransferase"/>
</dbReference>
<sequence length="164" mass="17652">MSAGWSDHLVVRPLTVDDAREVVGWQYGGPWQIYNLTGDDELPSAVDGYRAVADASNGRLVGFFCTGPEARVPGIAADPGIIDLGVGMDPRWVGKGHGKQFGSAVLTELRRDHPSTPVRAVIQAWNARSRQLVRQLGFAECAEHSCIQDGRPVAYVVAMLPVSA</sequence>
<dbReference type="GO" id="GO:0016747">
    <property type="term" value="F:acyltransferase activity, transferring groups other than amino-acyl groups"/>
    <property type="evidence" value="ECO:0007669"/>
    <property type="project" value="InterPro"/>
</dbReference>
<dbReference type="Proteomes" id="UP000501705">
    <property type="component" value="Chromosome"/>
</dbReference>
<dbReference type="EMBL" id="CP046171">
    <property type="protein sequence ID" value="QIS03969.1"/>
    <property type="molecule type" value="Genomic_DNA"/>
</dbReference>
<feature type="domain" description="N-acetyltransferase" evidence="1">
    <location>
        <begin position="9"/>
        <end position="162"/>
    </location>
</feature>
<evidence type="ECO:0000313" key="2">
    <source>
        <dbReference type="EMBL" id="QIS03969.1"/>
    </source>
</evidence>
<dbReference type="RefSeq" id="WP_167463087.1">
    <property type="nucleotide sequence ID" value="NZ_CP046171.1"/>
</dbReference>
<dbReference type="Gene3D" id="3.40.630.30">
    <property type="match status" value="1"/>
</dbReference>
<dbReference type="SUPFAM" id="SSF55729">
    <property type="entry name" value="Acyl-CoA N-acyltransferases (Nat)"/>
    <property type="match status" value="1"/>
</dbReference>
<accession>A0A6G9XST0</accession>
<organism evidence="2 3">
    <name type="scientific">Nocardia brasiliensis</name>
    <dbReference type="NCBI Taxonomy" id="37326"/>
    <lineage>
        <taxon>Bacteria</taxon>
        <taxon>Bacillati</taxon>
        <taxon>Actinomycetota</taxon>
        <taxon>Actinomycetes</taxon>
        <taxon>Mycobacteriales</taxon>
        <taxon>Nocardiaceae</taxon>
        <taxon>Nocardia</taxon>
    </lineage>
</organism>
<evidence type="ECO:0000313" key="3">
    <source>
        <dbReference type="Proteomes" id="UP000501705"/>
    </source>
</evidence>
<evidence type="ECO:0000259" key="1">
    <source>
        <dbReference type="PROSITE" id="PS51186"/>
    </source>
</evidence>
<dbReference type="AlphaFoldDB" id="A0A6G9XST0"/>
<proteinExistence type="predicted"/>